<reference evidence="2 3" key="1">
    <citation type="journal article" date="2009" name="Genome Res.">
        <title>Whole genome sequence of Desulfovibrio magneticus strain RS-1 revealed common gene clusters in magnetotactic bacteria.</title>
        <authorList>
            <person name="Nakazawa H."/>
            <person name="Arakaki A."/>
            <person name="Narita-Yamada S."/>
            <person name="Yashiro I."/>
            <person name="Jinno K."/>
            <person name="Aoki N."/>
            <person name="Tsuruyama A."/>
            <person name="Okamura Y."/>
            <person name="Tanikawa S."/>
            <person name="Fujita N."/>
            <person name="Takeyama H."/>
            <person name="Matsunaga T."/>
        </authorList>
    </citation>
    <scope>NUCLEOTIDE SEQUENCE [LARGE SCALE GENOMIC DNA]</scope>
    <source>
        <strain evidence="3">ATCC 700980 / DSM 13731 / RS-1</strain>
    </source>
</reference>
<keyword evidence="1" id="KW-0472">Membrane</keyword>
<dbReference type="KEGG" id="dma:DMR_04960"/>
<dbReference type="Proteomes" id="UP000009071">
    <property type="component" value="Chromosome"/>
</dbReference>
<organism evidence="2 3">
    <name type="scientific">Solidesulfovibrio magneticus (strain ATCC 700980 / DSM 13731 / RS-1)</name>
    <name type="common">Desulfovibrio magneticus</name>
    <dbReference type="NCBI Taxonomy" id="573370"/>
    <lineage>
        <taxon>Bacteria</taxon>
        <taxon>Pseudomonadati</taxon>
        <taxon>Thermodesulfobacteriota</taxon>
        <taxon>Desulfovibrionia</taxon>
        <taxon>Desulfovibrionales</taxon>
        <taxon>Desulfovibrionaceae</taxon>
        <taxon>Solidesulfovibrio</taxon>
    </lineage>
</organism>
<sequence>MRAPDAISGQTFKGVAHMSDNKCGCPCSCFAPMTWIAVALGALFVLFMFFEAVTIRWWIMLPIAAVSLYLFGVQRGQTSGREKCICSWGFWLVIAALVLRDMCLSGQLTAAYCRMIAAGLPLHG</sequence>
<keyword evidence="1" id="KW-0812">Transmembrane</keyword>
<keyword evidence="3" id="KW-1185">Reference proteome</keyword>
<evidence type="ECO:0000313" key="2">
    <source>
        <dbReference type="EMBL" id="BAH73987.1"/>
    </source>
</evidence>
<proteinExistence type="predicted"/>
<name>C4XI25_SOLM1</name>
<accession>C4XI25</accession>
<dbReference type="HOGENOM" id="CLU_2000229_0_0_7"/>
<gene>
    <name evidence="2" type="ordered locus">DMR_04960</name>
</gene>
<dbReference type="AlphaFoldDB" id="C4XI25"/>
<keyword evidence="1" id="KW-1133">Transmembrane helix</keyword>
<feature type="transmembrane region" description="Helical" evidence="1">
    <location>
        <begin position="55"/>
        <end position="73"/>
    </location>
</feature>
<evidence type="ECO:0000256" key="1">
    <source>
        <dbReference type="SAM" id="Phobius"/>
    </source>
</evidence>
<feature type="transmembrane region" description="Helical" evidence="1">
    <location>
        <begin position="27"/>
        <end position="49"/>
    </location>
</feature>
<dbReference type="EMBL" id="AP010904">
    <property type="protein sequence ID" value="BAH73987.1"/>
    <property type="molecule type" value="Genomic_DNA"/>
</dbReference>
<dbReference type="STRING" id="573370.DMR_04960"/>
<dbReference type="eggNOG" id="ENOG50317X6">
    <property type="taxonomic scope" value="Bacteria"/>
</dbReference>
<protein>
    <submittedName>
        <fullName evidence="2">Hypothetical membrane protein</fullName>
    </submittedName>
</protein>
<evidence type="ECO:0000313" key="3">
    <source>
        <dbReference type="Proteomes" id="UP000009071"/>
    </source>
</evidence>